<organism evidence="1 2">
    <name type="scientific">Cytobacillus spartinae</name>
    <dbReference type="NCBI Taxonomy" id="3299023"/>
    <lineage>
        <taxon>Bacteria</taxon>
        <taxon>Bacillati</taxon>
        <taxon>Bacillota</taxon>
        <taxon>Bacilli</taxon>
        <taxon>Bacillales</taxon>
        <taxon>Bacillaceae</taxon>
        <taxon>Cytobacillus</taxon>
    </lineage>
</organism>
<keyword evidence="2" id="KW-1185">Reference proteome</keyword>
<sequence>MKIIDTVPFFIHHFEPSVRFLRNYYNEYPDIFKEYFSFHCKDTDERLEESLVKYPELFSTLKEVHDKIKPIILEVAEQYTKIYQIHFPIEINLIVGASGLMHIPIDKSFRI</sequence>
<proteinExistence type="predicted"/>
<dbReference type="RefSeq" id="WP_389358834.1">
    <property type="nucleotide sequence ID" value="NZ_JBIACK010000001.1"/>
</dbReference>
<dbReference type="EMBL" id="JBIACK010000001">
    <property type="protein sequence ID" value="MFE8700084.1"/>
    <property type="molecule type" value="Genomic_DNA"/>
</dbReference>
<reference evidence="1 2" key="1">
    <citation type="submission" date="2024-08" db="EMBL/GenBank/DDBJ databases">
        <title>Two novel Cytobacillus novel species.</title>
        <authorList>
            <person name="Liu G."/>
        </authorList>
    </citation>
    <scope>NUCLEOTIDE SEQUENCE [LARGE SCALE GENOMIC DNA]</scope>
    <source>
        <strain evidence="1 2">FJAT-54145</strain>
    </source>
</reference>
<evidence type="ECO:0000313" key="1">
    <source>
        <dbReference type="EMBL" id="MFE8700084.1"/>
    </source>
</evidence>
<name>A0ABW6K7F4_9BACI</name>
<accession>A0ABW6K7F4</accession>
<gene>
    <name evidence="1" type="ORF">ACFYKX_05530</name>
</gene>
<evidence type="ECO:0000313" key="2">
    <source>
        <dbReference type="Proteomes" id="UP001601059"/>
    </source>
</evidence>
<protein>
    <submittedName>
        <fullName evidence="1">Uncharacterized protein</fullName>
    </submittedName>
</protein>
<comment type="caution">
    <text evidence="1">The sequence shown here is derived from an EMBL/GenBank/DDBJ whole genome shotgun (WGS) entry which is preliminary data.</text>
</comment>
<dbReference type="Proteomes" id="UP001601059">
    <property type="component" value="Unassembled WGS sequence"/>
</dbReference>